<feature type="region of interest" description="Disordered" evidence="1">
    <location>
        <begin position="94"/>
        <end position="180"/>
    </location>
</feature>
<accession>A0A843VRW1</accession>
<feature type="non-terminal residue" evidence="3">
    <location>
        <position position="1"/>
    </location>
</feature>
<keyword evidence="2" id="KW-0472">Membrane</keyword>
<dbReference type="Proteomes" id="UP000652761">
    <property type="component" value="Unassembled WGS sequence"/>
</dbReference>
<dbReference type="EMBL" id="NMUH01001833">
    <property type="protein sequence ID" value="MQL95774.1"/>
    <property type="molecule type" value="Genomic_DNA"/>
</dbReference>
<feature type="transmembrane region" description="Helical" evidence="2">
    <location>
        <begin position="37"/>
        <end position="59"/>
    </location>
</feature>
<gene>
    <name evidence="3" type="ORF">Taro_028446</name>
</gene>
<reference evidence="3" key="1">
    <citation type="submission" date="2017-07" db="EMBL/GenBank/DDBJ databases">
        <title>Taro Niue Genome Assembly and Annotation.</title>
        <authorList>
            <person name="Atibalentja N."/>
            <person name="Keating K."/>
            <person name="Fields C.J."/>
        </authorList>
    </citation>
    <scope>NUCLEOTIDE SEQUENCE</scope>
    <source>
        <strain evidence="3">Niue_2</strain>
        <tissue evidence="3">Leaf</tissue>
    </source>
</reference>
<feature type="compositionally biased region" description="Basic and acidic residues" evidence="1">
    <location>
        <begin position="466"/>
        <end position="477"/>
    </location>
</feature>
<feature type="region of interest" description="Disordered" evidence="1">
    <location>
        <begin position="466"/>
        <end position="490"/>
    </location>
</feature>
<feature type="compositionally biased region" description="Basic and acidic residues" evidence="1">
    <location>
        <begin position="112"/>
        <end position="127"/>
    </location>
</feature>
<evidence type="ECO:0000313" key="3">
    <source>
        <dbReference type="EMBL" id="MQL95774.1"/>
    </source>
</evidence>
<keyword evidence="4" id="KW-1185">Reference proteome</keyword>
<feature type="region of interest" description="Disordered" evidence="1">
    <location>
        <begin position="235"/>
        <end position="320"/>
    </location>
</feature>
<evidence type="ECO:0000313" key="4">
    <source>
        <dbReference type="Proteomes" id="UP000652761"/>
    </source>
</evidence>
<name>A0A843VRW1_COLES</name>
<organism evidence="3 4">
    <name type="scientific">Colocasia esculenta</name>
    <name type="common">Wild taro</name>
    <name type="synonym">Arum esculentum</name>
    <dbReference type="NCBI Taxonomy" id="4460"/>
    <lineage>
        <taxon>Eukaryota</taxon>
        <taxon>Viridiplantae</taxon>
        <taxon>Streptophyta</taxon>
        <taxon>Embryophyta</taxon>
        <taxon>Tracheophyta</taxon>
        <taxon>Spermatophyta</taxon>
        <taxon>Magnoliopsida</taxon>
        <taxon>Liliopsida</taxon>
        <taxon>Araceae</taxon>
        <taxon>Aroideae</taxon>
        <taxon>Colocasieae</taxon>
        <taxon>Colocasia</taxon>
    </lineage>
</organism>
<keyword evidence="2" id="KW-0812">Transmembrane</keyword>
<comment type="caution">
    <text evidence="3">The sequence shown here is derived from an EMBL/GenBank/DDBJ whole genome shotgun (WGS) entry which is preliminary data.</text>
</comment>
<evidence type="ECO:0000256" key="2">
    <source>
        <dbReference type="SAM" id="Phobius"/>
    </source>
</evidence>
<protein>
    <submittedName>
        <fullName evidence="3">Uncharacterized protein</fullName>
    </submittedName>
</protein>
<proteinExistence type="predicted"/>
<keyword evidence="2" id="KW-1133">Transmembrane helix</keyword>
<evidence type="ECO:0000256" key="1">
    <source>
        <dbReference type="SAM" id="MobiDB-lite"/>
    </source>
</evidence>
<sequence>DSMRGSIVEGDLLGFTQRLALTLGRKSLSFSAFFFDLNWGGILLLRLIFLALLNGYFVLELLDRAIPAPEVVGDRSGEALLDVPFSSRRKRASKEKVADYTSSDDSSASCDETNKEGIDPVAPDDHNSLPGGFSPLHRGEQGSTSQATADFLPEDESDEPPPHYPFPGTAEIDGGNTTFTFSELGLSTEQYSSAPVKAYVPMPVEERPATGGASASDPHFCDQLFSWGIAGPYSIPATSGDGGPQQTDYNPEPSILPFDGGNFDPYPADLSSSSQGFYAEQSDLVRPSNPEVEVEERNSSPGDPPHLDDGGSPPLEIDALSGHGIEWPARNQPGPFSVSDDFWGLLLDRVRAVMDAENPPPTEAVRRVLEENTTIAFNMGSSRDRWMGSVEEIWGEVCRRHARVAWAPYDQRIQALESDICSLTNDADERDSRATEVRKRQKTRASKIAAERERVARLQRELDEARSSLDQEAREAAEESEEEATFARDGGKLRQSDLDMARLDGLLAMGLEFEFDFAYHCGLPVGLLDLDLVKSEKYKISP</sequence>
<dbReference type="AlphaFoldDB" id="A0A843VRW1"/>